<evidence type="ECO:0000313" key="2">
    <source>
        <dbReference type="Proteomes" id="UP001215598"/>
    </source>
</evidence>
<keyword evidence="2" id="KW-1185">Reference proteome</keyword>
<evidence type="ECO:0000313" key="1">
    <source>
        <dbReference type="EMBL" id="KAJ7779616.1"/>
    </source>
</evidence>
<dbReference type="AlphaFoldDB" id="A0AAD7K6V9"/>
<dbReference type="Proteomes" id="UP001215598">
    <property type="component" value="Unassembled WGS sequence"/>
</dbReference>
<dbReference type="EMBL" id="JARKIB010000005">
    <property type="protein sequence ID" value="KAJ7779616.1"/>
    <property type="molecule type" value="Genomic_DNA"/>
</dbReference>
<reference evidence="1" key="1">
    <citation type="submission" date="2023-03" db="EMBL/GenBank/DDBJ databases">
        <title>Massive genome expansion in bonnet fungi (Mycena s.s.) driven by repeated elements and novel gene families across ecological guilds.</title>
        <authorList>
            <consortium name="Lawrence Berkeley National Laboratory"/>
            <person name="Harder C.B."/>
            <person name="Miyauchi S."/>
            <person name="Viragh M."/>
            <person name="Kuo A."/>
            <person name="Thoen E."/>
            <person name="Andreopoulos B."/>
            <person name="Lu D."/>
            <person name="Skrede I."/>
            <person name="Drula E."/>
            <person name="Henrissat B."/>
            <person name="Morin E."/>
            <person name="Kohler A."/>
            <person name="Barry K."/>
            <person name="LaButti K."/>
            <person name="Morin E."/>
            <person name="Salamov A."/>
            <person name="Lipzen A."/>
            <person name="Mereny Z."/>
            <person name="Hegedus B."/>
            <person name="Baldrian P."/>
            <person name="Stursova M."/>
            <person name="Weitz H."/>
            <person name="Taylor A."/>
            <person name="Grigoriev I.V."/>
            <person name="Nagy L.G."/>
            <person name="Martin F."/>
            <person name="Kauserud H."/>
        </authorList>
    </citation>
    <scope>NUCLEOTIDE SEQUENCE</scope>
    <source>
        <strain evidence="1">CBHHK182m</strain>
    </source>
</reference>
<accession>A0AAD7K6V9</accession>
<comment type="caution">
    <text evidence="1">The sequence shown here is derived from an EMBL/GenBank/DDBJ whole genome shotgun (WGS) entry which is preliminary data.</text>
</comment>
<proteinExistence type="predicted"/>
<gene>
    <name evidence="1" type="ORF">B0H16DRAFT_1710892</name>
</gene>
<name>A0AAD7K6V9_9AGAR</name>
<organism evidence="1 2">
    <name type="scientific">Mycena metata</name>
    <dbReference type="NCBI Taxonomy" id="1033252"/>
    <lineage>
        <taxon>Eukaryota</taxon>
        <taxon>Fungi</taxon>
        <taxon>Dikarya</taxon>
        <taxon>Basidiomycota</taxon>
        <taxon>Agaricomycotina</taxon>
        <taxon>Agaricomycetes</taxon>
        <taxon>Agaricomycetidae</taxon>
        <taxon>Agaricales</taxon>
        <taxon>Marasmiineae</taxon>
        <taxon>Mycenaceae</taxon>
        <taxon>Mycena</taxon>
    </lineage>
</organism>
<protein>
    <submittedName>
        <fullName evidence="1">Uncharacterized protein</fullName>
    </submittedName>
</protein>
<sequence length="66" mass="7607">MAQIKIVDIMPNLREMQEQAQLRHREMLHILETMSSSDSASFISKGVLWILYKVPKSDNAIFSLCL</sequence>